<name>A0AAV5NLW6_9VIBR</name>
<keyword evidence="3" id="KW-1185">Reference proteome</keyword>
<keyword evidence="1" id="KW-0732">Signal</keyword>
<comment type="caution">
    <text evidence="2">The sequence shown here is derived from an EMBL/GenBank/DDBJ whole genome shotgun (WGS) entry which is preliminary data.</text>
</comment>
<dbReference type="EMBL" id="BSNX01000007">
    <property type="protein sequence ID" value="GLQ71495.1"/>
    <property type="molecule type" value="Genomic_DNA"/>
</dbReference>
<feature type="signal peptide" evidence="1">
    <location>
        <begin position="1"/>
        <end position="21"/>
    </location>
</feature>
<reference evidence="3" key="1">
    <citation type="journal article" date="2019" name="Int. J. Syst. Evol. Microbiol.">
        <title>The Global Catalogue of Microorganisms (GCM) 10K type strain sequencing project: providing services to taxonomists for standard genome sequencing and annotation.</title>
        <authorList>
            <consortium name="The Broad Institute Genomics Platform"/>
            <consortium name="The Broad Institute Genome Sequencing Center for Infectious Disease"/>
            <person name="Wu L."/>
            <person name="Ma J."/>
        </authorList>
    </citation>
    <scope>NUCLEOTIDE SEQUENCE [LARGE SCALE GENOMIC DNA]</scope>
    <source>
        <strain evidence="3">NBRC 15640</strain>
    </source>
</reference>
<feature type="chain" id="PRO_5043764286" description="DUF4402 domain-containing protein" evidence="1">
    <location>
        <begin position="22"/>
        <end position="148"/>
    </location>
</feature>
<accession>A0AAV5NLW6</accession>
<gene>
    <name evidence="2" type="ORF">GCM10007932_08550</name>
</gene>
<dbReference type="Pfam" id="PF14352">
    <property type="entry name" value="DUF4402"/>
    <property type="match status" value="1"/>
</dbReference>
<dbReference type="RefSeq" id="WP_224055335.1">
    <property type="nucleotide sequence ID" value="NZ_AP025144.1"/>
</dbReference>
<dbReference type="InterPro" id="IPR025514">
    <property type="entry name" value="DUF4402"/>
</dbReference>
<proteinExistence type="predicted"/>
<protein>
    <recommendedName>
        <fullName evidence="4">DUF4402 domain-containing protein</fullName>
    </recommendedName>
</protein>
<evidence type="ECO:0000313" key="3">
    <source>
        <dbReference type="Proteomes" id="UP001156690"/>
    </source>
</evidence>
<evidence type="ECO:0008006" key="4">
    <source>
        <dbReference type="Google" id="ProtNLM"/>
    </source>
</evidence>
<sequence length="148" mass="14563">MKFIKKLALISLAAVAPSAMAATDTFNSSINVLEPVSISKTNDLDFGSIFTDQATNVTVATADAGAAAFTITGTSGSTVDVTVDTTATMGDGNGNSIAVNSIAPDNASPALTGGTATVKIGGVADILGAGTLVAGNYSGTVNITVVYQ</sequence>
<evidence type="ECO:0000313" key="2">
    <source>
        <dbReference type="EMBL" id="GLQ71495.1"/>
    </source>
</evidence>
<organism evidence="2 3">
    <name type="scientific">Vibrio penaeicida</name>
    <dbReference type="NCBI Taxonomy" id="104609"/>
    <lineage>
        <taxon>Bacteria</taxon>
        <taxon>Pseudomonadati</taxon>
        <taxon>Pseudomonadota</taxon>
        <taxon>Gammaproteobacteria</taxon>
        <taxon>Vibrionales</taxon>
        <taxon>Vibrionaceae</taxon>
        <taxon>Vibrio</taxon>
    </lineage>
</organism>
<dbReference type="AlphaFoldDB" id="A0AAV5NLW6"/>
<evidence type="ECO:0000256" key="1">
    <source>
        <dbReference type="SAM" id="SignalP"/>
    </source>
</evidence>
<dbReference type="Proteomes" id="UP001156690">
    <property type="component" value="Unassembled WGS sequence"/>
</dbReference>